<reference evidence="4" key="1">
    <citation type="submission" date="2022-11" db="EMBL/GenBank/DDBJ databases">
        <authorList>
            <person name="Petersen C."/>
        </authorList>
    </citation>
    <scope>NUCLEOTIDE SEQUENCE</scope>
    <source>
        <strain evidence="4">IBT 29864</strain>
    </source>
</reference>
<evidence type="ECO:0000256" key="1">
    <source>
        <dbReference type="SAM" id="SignalP"/>
    </source>
</evidence>
<accession>A0A9W9VF82</accession>
<dbReference type="SUPFAM" id="SSF56801">
    <property type="entry name" value="Acetyl-CoA synthetase-like"/>
    <property type="match status" value="1"/>
</dbReference>
<evidence type="ECO:0000313" key="4">
    <source>
        <dbReference type="EMBL" id="KAJ5377305.1"/>
    </source>
</evidence>
<feature type="domain" description="AMP-dependent synthetase/ligase" evidence="2">
    <location>
        <begin position="2"/>
        <end position="167"/>
    </location>
</feature>
<dbReference type="RefSeq" id="XP_056556168.1">
    <property type="nucleotide sequence ID" value="XM_056697643.1"/>
</dbReference>
<dbReference type="OrthoDB" id="6614653at2759"/>
<dbReference type="Pfam" id="PF13193">
    <property type="entry name" value="AMP-binding_C"/>
    <property type="match status" value="1"/>
</dbReference>
<proteinExistence type="predicted"/>
<name>A0A9W9VF82_9EURO</name>
<keyword evidence="1" id="KW-0732">Signal</keyword>
<dbReference type="GeneID" id="81436822"/>
<dbReference type="Pfam" id="PF00501">
    <property type="entry name" value="AMP-binding"/>
    <property type="match status" value="1"/>
</dbReference>
<dbReference type="PANTHER" id="PTHR43201:SF32">
    <property type="entry name" value="2-SUCCINYLBENZOATE--COA LIGASE, CHLOROPLASTIC_PEROXISOMAL"/>
    <property type="match status" value="1"/>
</dbReference>
<dbReference type="PANTHER" id="PTHR43201">
    <property type="entry name" value="ACYL-COA SYNTHETASE"/>
    <property type="match status" value="1"/>
</dbReference>
<dbReference type="InterPro" id="IPR042099">
    <property type="entry name" value="ANL_N_sf"/>
</dbReference>
<protein>
    <recommendedName>
        <fullName evidence="6">AMP-dependent synthetase/ligase domain-containing protein</fullName>
    </recommendedName>
</protein>
<dbReference type="EMBL" id="JAPZBS010000004">
    <property type="protein sequence ID" value="KAJ5377305.1"/>
    <property type="molecule type" value="Genomic_DNA"/>
</dbReference>
<dbReference type="CDD" id="cd04433">
    <property type="entry name" value="AFD_class_I"/>
    <property type="match status" value="1"/>
</dbReference>
<dbReference type="GO" id="GO:0006631">
    <property type="term" value="P:fatty acid metabolic process"/>
    <property type="evidence" value="ECO:0007669"/>
    <property type="project" value="TreeGrafter"/>
</dbReference>
<dbReference type="Proteomes" id="UP001147782">
    <property type="component" value="Unassembled WGS sequence"/>
</dbReference>
<dbReference type="Gene3D" id="3.30.300.30">
    <property type="match status" value="1"/>
</dbReference>
<feature type="signal peptide" evidence="1">
    <location>
        <begin position="1"/>
        <end position="18"/>
    </location>
</feature>
<dbReference type="GO" id="GO:0031956">
    <property type="term" value="F:medium-chain fatty acid-CoA ligase activity"/>
    <property type="evidence" value="ECO:0007669"/>
    <property type="project" value="TreeGrafter"/>
</dbReference>
<evidence type="ECO:0000313" key="5">
    <source>
        <dbReference type="Proteomes" id="UP001147782"/>
    </source>
</evidence>
<sequence>MPVHWAGGFMTFFSGILSKACVEFCSDIFSSTWFLKRLVDEDCPPVTSLHLPPPLLNGVASELADLENRDPELYGNVLRGIRQLKVLASGGSTVAPKQRLVWQALFGKPLFVGYGMSESFGVVAYTDYGKRGAYPMDSVGLRMPNVNMKIDNHGEICIKSPVLFKRYISPNPDATKNAFDAEGFFRTGDLGRIEDDIVYLLGRASQDVIRYYLWRIYASEVENALSQIDDVAHAIVLGVKDSGCGKRVAAVVVYRQPYQERRLGLAELRHRLSTECSLQAFKFPTLLKVVSSFGEIPVTEAGKPIKDKIREVYFSEMAIGSGEVEVWTSEPRESVVGARPFDWDGLQR</sequence>
<comment type="caution">
    <text evidence="4">The sequence shown here is derived from an EMBL/GenBank/DDBJ whole genome shotgun (WGS) entry which is preliminary data.</text>
</comment>
<keyword evidence="5" id="KW-1185">Reference proteome</keyword>
<evidence type="ECO:0000259" key="3">
    <source>
        <dbReference type="Pfam" id="PF13193"/>
    </source>
</evidence>
<dbReference type="InterPro" id="IPR025110">
    <property type="entry name" value="AMP-bd_C"/>
</dbReference>
<feature type="chain" id="PRO_5040776853" description="AMP-dependent synthetase/ligase domain-containing protein" evidence="1">
    <location>
        <begin position="19"/>
        <end position="348"/>
    </location>
</feature>
<dbReference type="Gene3D" id="3.40.50.12780">
    <property type="entry name" value="N-terminal domain of ligase-like"/>
    <property type="match status" value="1"/>
</dbReference>
<evidence type="ECO:0008006" key="6">
    <source>
        <dbReference type="Google" id="ProtNLM"/>
    </source>
</evidence>
<evidence type="ECO:0000259" key="2">
    <source>
        <dbReference type="Pfam" id="PF00501"/>
    </source>
</evidence>
<gene>
    <name evidence="4" type="ORF">N7496_004714</name>
</gene>
<feature type="domain" description="AMP-binding enzyme C-terminal" evidence="3">
    <location>
        <begin position="220"/>
        <end position="303"/>
    </location>
</feature>
<dbReference type="InterPro" id="IPR045851">
    <property type="entry name" value="AMP-bd_C_sf"/>
</dbReference>
<organism evidence="4 5">
    <name type="scientific">Penicillium cataractarum</name>
    <dbReference type="NCBI Taxonomy" id="2100454"/>
    <lineage>
        <taxon>Eukaryota</taxon>
        <taxon>Fungi</taxon>
        <taxon>Dikarya</taxon>
        <taxon>Ascomycota</taxon>
        <taxon>Pezizomycotina</taxon>
        <taxon>Eurotiomycetes</taxon>
        <taxon>Eurotiomycetidae</taxon>
        <taxon>Eurotiales</taxon>
        <taxon>Aspergillaceae</taxon>
        <taxon>Penicillium</taxon>
    </lineage>
</organism>
<reference evidence="4" key="2">
    <citation type="journal article" date="2023" name="IMA Fungus">
        <title>Comparative genomic study of the Penicillium genus elucidates a diverse pangenome and 15 lateral gene transfer events.</title>
        <authorList>
            <person name="Petersen C."/>
            <person name="Sorensen T."/>
            <person name="Nielsen M.R."/>
            <person name="Sondergaard T.E."/>
            <person name="Sorensen J.L."/>
            <person name="Fitzpatrick D.A."/>
            <person name="Frisvad J.C."/>
            <person name="Nielsen K.L."/>
        </authorList>
    </citation>
    <scope>NUCLEOTIDE SEQUENCE</scope>
    <source>
        <strain evidence="4">IBT 29864</strain>
    </source>
</reference>
<dbReference type="InterPro" id="IPR000873">
    <property type="entry name" value="AMP-dep_synth/lig_dom"/>
</dbReference>
<dbReference type="AlphaFoldDB" id="A0A9W9VF82"/>